<dbReference type="PROSITE" id="PS50931">
    <property type="entry name" value="HTH_LYSR"/>
    <property type="match status" value="1"/>
</dbReference>
<dbReference type="GO" id="GO:0003677">
    <property type="term" value="F:DNA binding"/>
    <property type="evidence" value="ECO:0007669"/>
    <property type="project" value="UniProtKB-KW"/>
</dbReference>
<dbReference type="Pfam" id="PF03466">
    <property type="entry name" value="LysR_substrate"/>
    <property type="match status" value="1"/>
</dbReference>
<dbReference type="InterPro" id="IPR036390">
    <property type="entry name" value="WH_DNA-bd_sf"/>
</dbReference>
<dbReference type="Pfam" id="PF00126">
    <property type="entry name" value="HTH_1"/>
    <property type="match status" value="1"/>
</dbReference>
<proteinExistence type="inferred from homology"/>
<keyword evidence="3" id="KW-0238">DNA-binding</keyword>
<dbReference type="GO" id="GO:0003700">
    <property type="term" value="F:DNA-binding transcription factor activity"/>
    <property type="evidence" value="ECO:0007669"/>
    <property type="project" value="InterPro"/>
</dbReference>
<dbReference type="PANTHER" id="PTHR30579">
    <property type="entry name" value="TRANSCRIPTIONAL REGULATOR"/>
    <property type="match status" value="1"/>
</dbReference>
<sequence>MKHLSLEALRSFTAVIELGSMTAAGERMGRSQPAISLQLKKLEQQIGVELLTRHGAGFALTADGEVLFDYAQRLLALNDQAWAQFEPQQVSGKVRLGITSEFASSLLPKVLGQFAQVYPQVTLQVTSALSKDLLAGLGQQFDIILALREQTNKSDVLIQREELVWVGSPALSPALLEQPSLPLVVAPEGCIYRRRAEQSLQRIHQPHRITYTNTDFSGLTAAINSGLGITVLARSTVPDAISVIDTLPDGKRLPHPGSVNVIMRLAGGASTAASQLADYLKARI</sequence>
<evidence type="ECO:0000313" key="6">
    <source>
        <dbReference type="EMBL" id="TDP39184.1"/>
    </source>
</evidence>
<dbReference type="InterPro" id="IPR036388">
    <property type="entry name" value="WH-like_DNA-bd_sf"/>
</dbReference>
<organism evidence="6 7">
    <name type="scientific">Idiomarina aquatica</name>
    <dbReference type="NCBI Taxonomy" id="1327752"/>
    <lineage>
        <taxon>Bacteria</taxon>
        <taxon>Pseudomonadati</taxon>
        <taxon>Pseudomonadota</taxon>
        <taxon>Gammaproteobacteria</taxon>
        <taxon>Alteromonadales</taxon>
        <taxon>Idiomarinaceae</taxon>
        <taxon>Idiomarina</taxon>
    </lineage>
</organism>
<dbReference type="SUPFAM" id="SSF46785">
    <property type="entry name" value="Winged helix' DNA-binding domain"/>
    <property type="match status" value="1"/>
</dbReference>
<evidence type="ECO:0000256" key="4">
    <source>
        <dbReference type="ARBA" id="ARBA00023163"/>
    </source>
</evidence>
<dbReference type="InterPro" id="IPR050176">
    <property type="entry name" value="LTTR"/>
</dbReference>
<dbReference type="SUPFAM" id="SSF53850">
    <property type="entry name" value="Periplasmic binding protein-like II"/>
    <property type="match status" value="1"/>
</dbReference>
<dbReference type="Proteomes" id="UP000295531">
    <property type="component" value="Unassembled WGS sequence"/>
</dbReference>
<dbReference type="Gene3D" id="3.40.190.10">
    <property type="entry name" value="Periplasmic binding protein-like II"/>
    <property type="match status" value="2"/>
</dbReference>
<gene>
    <name evidence="6" type="ORF">DEU29_10379</name>
</gene>
<keyword evidence="2" id="KW-0805">Transcription regulation</keyword>
<dbReference type="InterPro" id="IPR000847">
    <property type="entry name" value="LysR_HTH_N"/>
</dbReference>
<comment type="similarity">
    <text evidence="1">Belongs to the LysR transcriptional regulatory family.</text>
</comment>
<comment type="caution">
    <text evidence="6">The sequence shown here is derived from an EMBL/GenBank/DDBJ whole genome shotgun (WGS) entry which is preliminary data.</text>
</comment>
<feature type="domain" description="HTH lysR-type" evidence="5">
    <location>
        <begin position="4"/>
        <end position="61"/>
    </location>
</feature>
<protein>
    <submittedName>
        <fullName evidence="6">LysR family transcriptional regulator</fullName>
    </submittedName>
</protein>
<evidence type="ECO:0000256" key="1">
    <source>
        <dbReference type="ARBA" id="ARBA00009437"/>
    </source>
</evidence>
<dbReference type="AlphaFoldDB" id="A0A4R6PLT9"/>
<evidence type="ECO:0000313" key="7">
    <source>
        <dbReference type="Proteomes" id="UP000295531"/>
    </source>
</evidence>
<dbReference type="PANTHER" id="PTHR30579:SF7">
    <property type="entry name" value="HTH-TYPE TRANSCRIPTIONAL REGULATOR LRHA-RELATED"/>
    <property type="match status" value="1"/>
</dbReference>
<name>A0A4R6PLT9_9GAMM</name>
<dbReference type="PRINTS" id="PR00039">
    <property type="entry name" value="HTHLYSR"/>
</dbReference>
<keyword evidence="4" id="KW-0804">Transcription</keyword>
<evidence type="ECO:0000259" key="5">
    <source>
        <dbReference type="PROSITE" id="PS50931"/>
    </source>
</evidence>
<evidence type="ECO:0000256" key="2">
    <source>
        <dbReference type="ARBA" id="ARBA00023015"/>
    </source>
</evidence>
<dbReference type="FunFam" id="1.10.10.10:FF:000001">
    <property type="entry name" value="LysR family transcriptional regulator"/>
    <property type="match status" value="1"/>
</dbReference>
<dbReference type="InterPro" id="IPR005119">
    <property type="entry name" value="LysR_subst-bd"/>
</dbReference>
<keyword evidence="7" id="KW-1185">Reference proteome</keyword>
<dbReference type="OrthoDB" id="5723059at2"/>
<reference evidence="6 7" key="1">
    <citation type="submission" date="2019-03" db="EMBL/GenBank/DDBJ databases">
        <title>Freshwater and sediment microbial communities from various areas in North America, analyzing microbe dynamics in response to fracking.</title>
        <authorList>
            <person name="Lamendella R."/>
        </authorList>
    </citation>
    <scope>NUCLEOTIDE SEQUENCE [LARGE SCALE GENOMIC DNA]</scope>
    <source>
        <strain evidence="6 7">18_TX</strain>
    </source>
</reference>
<dbReference type="Gene3D" id="1.10.10.10">
    <property type="entry name" value="Winged helix-like DNA-binding domain superfamily/Winged helix DNA-binding domain"/>
    <property type="match status" value="1"/>
</dbReference>
<dbReference type="EMBL" id="SNXI01000003">
    <property type="protein sequence ID" value="TDP39184.1"/>
    <property type="molecule type" value="Genomic_DNA"/>
</dbReference>
<accession>A0A4R6PLT9</accession>
<dbReference type="RefSeq" id="WP_133538900.1">
    <property type="nucleotide sequence ID" value="NZ_SNXI01000003.1"/>
</dbReference>
<evidence type="ECO:0000256" key="3">
    <source>
        <dbReference type="ARBA" id="ARBA00023125"/>
    </source>
</evidence>